<dbReference type="Proteomes" id="UP000473826">
    <property type="component" value="Unassembled WGS sequence"/>
</dbReference>
<dbReference type="InterPro" id="IPR016059">
    <property type="entry name" value="DNA_ligase_ATP-dep_CS"/>
</dbReference>
<dbReference type="SUPFAM" id="SSF50249">
    <property type="entry name" value="Nucleic acid-binding proteins"/>
    <property type="match status" value="1"/>
</dbReference>
<dbReference type="PANTHER" id="PTHR45997:SF1">
    <property type="entry name" value="DNA LIGASE 4"/>
    <property type="match status" value="1"/>
</dbReference>
<dbReference type="OrthoDB" id="151490at2759"/>
<dbReference type="GO" id="GO:0005524">
    <property type="term" value="F:ATP binding"/>
    <property type="evidence" value="ECO:0007669"/>
    <property type="project" value="UniProtKB-KW"/>
</dbReference>
<dbReference type="GO" id="GO:0006297">
    <property type="term" value="P:nucleotide-excision repair, DNA gap filling"/>
    <property type="evidence" value="ECO:0007669"/>
    <property type="project" value="TreeGrafter"/>
</dbReference>
<keyword evidence="5 11" id="KW-0227">DNA damage</keyword>
<dbReference type="PROSITE" id="PS00333">
    <property type="entry name" value="DNA_LIGASE_A2"/>
    <property type="match status" value="1"/>
</dbReference>
<feature type="domain" description="ATP-dependent DNA ligase family profile" evidence="14">
    <location>
        <begin position="410"/>
        <end position="538"/>
    </location>
</feature>
<dbReference type="CDD" id="cd07903">
    <property type="entry name" value="Adenylation_DNA_ligase_IV"/>
    <property type="match status" value="1"/>
</dbReference>
<organism evidence="15 16">
    <name type="scientific">Vanrija humicola</name>
    <name type="common">Yeast</name>
    <name type="synonym">Cryptococcus humicola</name>
    <dbReference type="NCBI Taxonomy" id="5417"/>
    <lineage>
        <taxon>Eukaryota</taxon>
        <taxon>Fungi</taxon>
        <taxon>Dikarya</taxon>
        <taxon>Basidiomycota</taxon>
        <taxon>Agaricomycotina</taxon>
        <taxon>Tremellomycetes</taxon>
        <taxon>Trichosporonales</taxon>
        <taxon>Trichosporonaceae</taxon>
        <taxon>Vanrija</taxon>
    </lineage>
</organism>
<evidence type="ECO:0000256" key="4">
    <source>
        <dbReference type="ARBA" id="ARBA00022741"/>
    </source>
</evidence>
<dbReference type="AlphaFoldDB" id="A0A7D8V601"/>
<keyword evidence="8 11" id="KW-0234">DNA repair</keyword>
<evidence type="ECO:0000256" key="1">
    <source>
        <dbReference type="ARBA" id="ARBA00007572"/>
    </source>
</evidence>
<dbReference type="GO" id="GO:0032807">
    <property type="term" value="C:DNA ligase IV complex"/>
    <property type="evidence" value="ECO:0007669"/>
    <property type="project" value="TreeGrafter"/>
</dbReference>
<evidence type="ECO:0000313" key="16">
    <source>
        <dbReference type="Proteomes" id="UP000473826"/>
    </source>
</evidence>
<evidence type="ECO:0000256" key="5">
    <source>
        <dbReference type="ARBA" id="ARBA00022763"/>
    </source>
</evidence>
<dbReference type="Gene3D" id="2.40.50.140">
    <property type="entry name" value="Nucleic acid-binding proteins"/>
    <property type="match status" value="1"/>
</dbReference>
<evidence type="ECO:0000256" key="7">
    <source>
        <dbReference type="ARBA" id="ARBA00022842"/>
    </source>
</evidence>
<comment type="catalytic activity">
    <reaction evidence="10 11">
        <text>ATP + (deoxyribonucleotide)n-3'-hydroxyl + 5'-phospho-(deoxyribonucleotide)m = (deoxyribonucleotide)n+m + AMP + diphosphate.</text>
        <dbReference type="EC" id="6.5.1.1"/>
    </reaction>
</comment>
<gene>
    <name evidence="15" type="ORF">VHUM_00572</name>
</gene>
<keyword evidence="3" id="KW-0479">Metal-binding</keyword>
<dbReference type="InterPro" id="IPR000977">
    <property type="entry name" value="DNA_ligase_ATP-dep"/>
</dbReference>
<dbReference type="InterPro" id="IPR044125">
    <property type="entry name" value="Adenylation_DNA_ligase_IV"/>
</dbReference>
<keyword evidence="6 11" id="KW-0067">ATP-binding</keyword>
<keyword evidence="4 11" id="KW-0547">Nucleotide-binding</keyword>
<dbReference type="GO" id="GO:0006303">
    <property type="term" value="P:double-strand break repair via nonhomologous end joining"/>
    <property type="evidence" value="ECO:0007669"/>
    <property type="project" value="TreeGrafter"/>
</dbReference>
<dbReference type="InterPro" id="IPR029710">
    <property type="entry name" value="LIG4"/>
</dbReference>
<dbReference type="PANTHER" id="PTHR45997">
    <property type="entry name" value="DNA LIGASE 4"/>
    <property type="match status" value="1"/>
</dbReference>
<reference evidence="15 16" key="1">
    <citation type="journal article" date="2019" name="PLoS Genet.">
        <title>Convergent evolution of linked mating-type loci in basidiomycete fungi.</title>
        <authorList>
            <person name="Sun S."/>
            <person name="Coelho M.A."/>
            <person name="Heitman J."/>
            <person name="Nowrousian M."/>
        </authorList>
    </citation>
    <scope>NUCLEOTIDE SEQUENCE [LARGE SCALE GENOMIC DNA]</scope>
    <source>
        <strain evidence="15 16">CBS 4282</strain>
    </source>
</reference>
<keyword evidence="9" id="KW-0539">Nucleus</keyword>
<evidence type="ECO:0000256" key="13">
    <source>
        <dbReference type="SAM" id="MobiDB-lite"/>
    </source>
</evidence>
<dbReference type="SUPFAM" id="SSF56091">
    <property type="entry name" value="DNA ligase/mRNA capping enzyme, catalytic domain"/>
    <property type="match status" value="1"/>
</dbReference>
<sequence>MPSSARYYRGHQQNRYPQSSAKQEDEPSSSQQLPPTQLAAPSAIDRPPGCINRYPSPQFALLCALMDRLRNENVSKRRESLERFMHQWRIKVGNDFYPLIRLLLPDRDRERPVYNLKEALMARCYIEVLGLDKHSEAAQRLIKWKQPVEGQREGFSGDFARVCYQEIAARSVVEEGKLSIDDVNDLLDELAKGRMKQHEYVPILRRINEQCTPPQQEWIIRIILKDLRISFKEKGVLGAFHPDAMALFNVCSDLKRVCWTLYEPEIRLEKNQTSIELFRCFLPQLCHRSPSSSLDACAKLVGAPGKEFIMEEKLDGERIQLHMRGNGAEWFYCSRKAKDYTYLYGAHVGEGSLTQYISGAFQDGVRNIILDGEMMVWDPILDKYLAFGSLKTAALGALGVSTSLTFPVKIFDILYLNDKCLTGFRLSERKRLLKSGRVFKDLSNFRGRLEFVDEQMGQNGKDIRAMLESVLESKGEGIVVKRVDSTYQTNSRGADWVKVKPEYADQMGENLDLMVLGGWWGQGGRTGKISSLLCGLRVPQEDDGSGETPAFVTFAKVGSGMSYGDYDWIKFVSFISPLTYTLLQESPQGRLAPI</sequence>
<protein>
    <recommendedName>
        <fullName evidence="11">DNA ligase</fullName>
        <ecNumber evidence="11">6.5.1.1</ecNumber>
    </recommendedName>
</protein>
<dbReference type="GO" id="GO:0071897">
    <property type="term" value="P:DNA biosynthetic process"/>
    <property type="evidence" value="ECO:0007669"/>
    <property type="project" value="InterPro"/>
</dbReference>
<evidence type="ECO:0000256" key="8">
    <source>
        <dbReference type="ARBA" id="ARBA00023204"/>
    </source>
</evidence>
<dbReference type="EMBL" id="QKWK01000001">
    <property type="protein sequence ID" value="TXT16069.1"/>
    <property type="molecule type" value="Genomic_DNA"/>
</dbReference>
<dbReference type="Gene3D" id="3.30.470.30">
    <property type="entry name" value="DNA ligase/mRNA capping enzyme"/>
    <property type="match status" value="1"/>
</dbReference>
<dbReference type="Pfam" id="PF01068">
    <property type="entry name" value="DNA_ligase_A_M"/>
    <property type="match status" value="1"/>
</dbReference>
<keyword evidence="16" id="KW-1185">Reference proteome</keyword>
<evidence type="ECO:0000256" key="6">
    <source>
        <dbReference type="ARBA" id="ARBA00022840"/>
    </source>
</evidence>
<dbReference type="InterPro" id="IPR012310">
    <property type="entry name" value="DNA_ligase_ATP-dep_cent"/>
</dbReference>
<evidence type="ECO:0000259" key="14">
    <source>
        <dbReference type="PROSITE" id="PS50160"/>
    </source>
</evidence>
<dbReference type="GO" id="GO:0006310">
    <property type="term" value="P:DNA recombination"/>
    <property type="evidence" value="ECO:0007669"/>
    <property type="project" value="UniProtKB-KW"/>
</dbReference>
<evidence type="ECO:0000256" key="3">
    <source>
        <dbReference type="ARBA" id="ARBA00022723"/>
    </source>
</evidence>
<dbReference type="GO" id="GO:0003677">
    <property type="term" value="F:DNA binding"/>
    <property type="evidence" value="ECO:0007669"/>
    <property type="project" value="InterPro"/>
</dbReference>
<dbReference type="Pfam" id="PF04675">
    <property type="entry name" value="DNA_ligase_A_N"/>
    <property type="match status" value="1"/>
</dbReference>
<name>A0A7D8V601_VANHU</name>
<feature type="region of interest" description="Disordered" evidence="13">
    <location>
        <begin position="1"/>
        <end position="47"/>
    </location>
</feature>
<dbReference type="GO" id="GO:0003910">
    <property type="term" value="F:DNA ligase (ATP) activity"/>
    <property type="evidence" value="ECO:0007669"/>
    <property type="project" value="UniProtKB-EC"/>
</dbReference>
<evidence type="ECO:0000256" key="2">
    <source>
        <dbReference type="ARBA" id="ARBA00022598"/>
    </source>
</evidence>
<dbReference type="InterPro" id="IPR012340">
    <property type="entry name" value="NA-bd_OB-fold"/>
</dbReference>
<keyword evidence="7" id="KW-0460">Magnesium</keyword>
<dbReference type="InterPro" id="IPR036599">
    <property type="entry name" value="DNA_ligase_N_sf"/>
</dbReference>
<evidence type="ECO:0000256" key="11">
    <source>
        <dbReference type="RuleBase" id="RU000617"/>
    </source>
</evidence>
<proteinExistence type="inferred from homology"/>
<comment type="similarity">
    <text evidence="1 12">Belongs to the ATP-dependent DNA ligase family.</text>
</comment>
<evidence type="ECO:0000256" key="9">
    <source>
        <dbReference type="ARBA" id="ARBA00023242"/>
    </source>
</evidence>
<keyword evidence="2 11" id="KW-0436">Ligase</keyword>
<dbReference type="GO" id="GO:0046872">
    <property type="term" value="F:metal ion binding"/>
    <property type="evidence" value="ECO:0007669"/>
    <property type="project" value="UniProtKB-KW"/>
</dbReference>
<feature type="compositionally biased region" description="Polar residues" evidence="13">
    <location>
        <begin position="11"/>
        <end position="21"/>
    </location>
</feature>
<dbReference type="InterPro" id="IPR012308">
    <property type="entry name" value="DNA_ligase_ATP-dep_N"/>
</dbReference>
<dbReference type="PROSITE" id="PS50160">
    <property type="entry name" value="DNA_LIGASE_A3"/>
    <property type="match status" value="1"/>
</dbReference>
<comment type="caution">
    <text evidence="15">The sequence shown here is derived from an EMBL/GenBank/DDBJ whole genome shotgun (WGS) entry which is preliminary data.</text>
</comment>
<dbReference type="Gene3D" id="1.10.3260.10">
    <property type="entry name" value="DNA ligase, ATP-dependent, N-terminal domain"/>
    <property type="match status" value="1"/>
</dbReference>
<keyword evidence="11" id="KW-0233">DNA recombination</keyword>
<evidence type="ECO:0000256" key="10">
    <source>
        <dbReference type="ARBA" id="ARBA00034003"/>
    </source>
</evidence>
<accession>A0A7D8V601</accession>
<evidence type="ECO:0000313" key="15">
    <source>
        <dbReference type="EMBL" id="TXT16069.1"/>
    </source>
</evidence>
<evidence type="ECO:0000256" key="12">
    <source>
        <dbReference type="RuleBase" id="RU004196"/>
    </source>
</evidence>
<dbReference type="NCBIfam" id="TIGR00574">
    <property type="entry name" value="dnl1"/>
    <property type="match status" value="1"/>
</dbReference>
<dbReference type="PROSITE" id="PS00697">
    <property type="entry name" value="DNA_LIGASE_A1"/>
    <property type="match status" value="1"/>
</dbReference>
<dbReference type="EC" id="6.5.1.1" evidence="11"/>